<dbReference type="Proteomes" id="UP000887580">
    <property type="component" value="Unplaced"/>
</dbReference>
<reference evidence="2" key="1">
    <citation type="submission" date="2022-11" db="UniProtKB">
        <authorList>
            <consortium name="WormBaseParasite"/>
        </authorList>
    </citation>
    <scope>IDENTIFICATION</scope>
</reference>
<protein>
    <submittedName>
        <fullName evidence="2">Uncharacterized protein</fullName>
    </submittedName>
</protein>
<organism evidence="1 2">
    <name type="scientific">Panagrolaimus sp. PS1159</name>
    <dbReference type="NCBI Taxonomy" id="55785"/>
    <lineage>
        <taxon>Eukaryota</taxon>
        <taxon>Metazoa</taxon>
        <taxon>Ecdysozoa</taxon>
        <taxon>Nematoda</taxon>
        <taxon>Chromadorea</taxon>
        <taxon>Rhabditida</taxon>
        <taxon>Tylenchina</taxon>
        <taxon>Panagrolaimomorpha</taxon>
        <taxon>Panagrolaimoidea</taxon>
        <taxon>Panagrolaimidae</taxon>
        <taxon>Panagrolaimus</taxon>
    </lineage>
</organism>
<evidence type="ECO:0000313" key="2">
    <source>
        <dbReference type="WBParaSite" id="PS1159_v2.g5080.t1"/>
    </source>
</evidence>
<proteinExistence type="predicted"/>
<dbReference type="WBParaSite" id="PS1159_v2.g5080.t1">
    <property type="protein sequence ID" value="PS1159_v2.g5080.t1"/>
    <property type="gene ID" value="PS1159_v2.g5080"/>
</dbReference>
<name>A0AC35GGR4_9BILA</name>
<sequence length="58" mass="6266">MKKIGDIKTGGEAVAKAEDLMQEGNYGVLNSVLEIAEKLIARESVKCDTNPQKVCESL</sequence>
<accession>A0AC35GGR4</accession>
<evidence type="ECO:0000313" key="1">
    <source>
        <dbReference type="Proteomes" id="UP000887580"/>
    </source>
</evidence>